<reference evidence="15" key="1">
    <citation type="journal article" date="2008" name="Genome Res.">
        <title>The genome of Pelotomaculum thermopropionicum reveals niche-associated evolution in anaerobic microbiota.</title>
        <authorList>
            <person name="Kosaka T."/>
            <person name="Kato S."/>
            <person name="Shimoyama T."/>
            <person name="Ishii S."/>
            <person name="Abe T."/>
            <person name="Watanabe K."/>
        </authorList>
    </citation>
    <scope>NUCLEOTIDE SEQUENCE [LARGE SCALE GENOMIC DNA]</scope>
    <source>
        <strain evidence="15">DSM 13744 / JCM 10971 / SI</strain>
    </source>
</reference>
<dbReference type="EMBL" id="AP009389">
    <property type="protein sequence ID" value="BAF59843.1"/>
    <property type="molecule type" value="Genomic_DNA"/>
</dbReference>
<dbReference type="FunFam" id="3.40.50.12780:FF:000016">
    <property type="entry name" value="Phenylacetate-coenzyme A ligase"/>
    <property type="match status" value="1"/>
</dbReference>
<proteinExistence type="inferred from homology"/>
<gene>
    <name evidence="14" type="primary">PaaK</name>
    <name evidence="14" type="ordered locus">PTH_1662</name>
</gene>
<evidence type="ECO:0000256" key="3">
    <source>
        <dbReference type="ARBA" id="ARBA00022553"/>
    </source>
</evidence>
<evidence type="ECO:0000313" key="15">
    <source>
        <dbReference type="Proteomes" id="UP000006556"/>
    </source>
</evidence>
<feature type="domain" description="AMP-dependent ligase C-terminal" evidence="13">
    <location>
        <begin position="333"/>
        <end position="423"/>
    </location>
</feature>
<sequence length="425" mass="47550">MTLIKNAENTNLEKIFIYQEKKLREFLPRLYASSPFYRRKLDEAGIDPKSVRTLADLARLPFTTKEELRNGYPLGLMAVPEEKVVRVHSSSGTTGKPVIVPYTAKDVKTWAEMMARCLAMAGVTIRDRVQVTPGYGLWTAGIGFQAGVELLGAMAIPTGPGNTEKQIEMMLDLRTTVLIGTSSYGLLLAEEIHRRGLKEKIKLRLGIFGSERWGGKMRARIEELLGIETFDIYGLTEIYGPGISIDCPAHSGLHYWHDHLLFEIVDPVSGRQLSPGEEGELVITTLTKEGMPLLRYRTRDITRIIERQCPCGSPYPMTERILGRTDDMIKVKGVNIYPGQLDHVLQGTDGAGSEYQIILTRNQGKDSISIRVEGKDGWPADKLAGQLRKNIKARIGILADVEVVPYGSLPRSEKKSKRVYDYREC</sequence>
<keyword evidence="3" id="KW-0597">Phosphoprotein</keyword>
<evidence type="ECO:0000256" key="6">
    <source>
        <dbReference type="ARBA" id="ARBA00060591"/>
    </source>
</evidence>
<dbReference type="STRING" id="370438.PTH_1662"/>
<dbReference type="GO" id="GO:0047475">
    <property type="term" value="F:phenylacetate-CoA ligase activity"/>
    <property type="evidence" value="ECO:0007669"/>
    <property type="project" value="UniProtKB-EC"/>
</dbReference>
<dbReference type="EC" id="6.2.1.30" evidence="8 11"/>
<accession>A5D1P1</accession>
<dbReference type="InterPro" id="IPR051414">
    <property type="entry name" value="Adenylate-forming_Reductase"/>
</dbReference>
<comment type="similarity">
    <text evidence="7 11">Belongs to the phenylacetyl-CoA ligase family.</text>
</comment>
<dbReference type="Proteomes" id="UP000006556">
    <property type="component" value="Chromosome"/>
</dbReference>
<evidence type="ECO:0000259" key="12">
    <source>
        <dbReference type="Pfam" id="PF00501"/>
    </source>
</evidence>
<evidence type="ECO:0000256" key="1">
    <source>
        <dbReference type="ARBA" id="ARBA00011245"/>
    </source>
</evidence>
<dbReference type="Pfam" id="PF14535">
    <property type="entry name" value="AMP-binding_C_2"/>
    <property type="match status" value="1"/>
</dbReference>
<dbReference type="SUPFAM" id="SSF56801">
    <property type="entry name" value="Acetyl-CoA synthetase-like"/>
    <property type="match status" value="1"/>
</dbReference>
<dbReference type="InterPro" id="IPR045851">
    <property type="entry name" value="AMP-bd_C_sf"/>
</dbReference>
<organism evidence="14 15">
    <name type="scientific">Pelotomaculum thermopropionicum (strain DSM 13744 / JCM 10971 / SI)</name>
    <dbReference type="NCBI Taxonomy" id="370438"/>
    <lineage>
        <taxon>Bacteria</taxon>
        <taxon>Bacillati</taxon>
        <taxon>Bacillota</taxon>
        <taxon>Clostridia</taxon>
        <taxon>Eubacteriales</taxon>
        <taxon>Desulfotomaculaceae</taxon>
        <taxon>Pelotomaculum</taxon>
    </lineage>
</organism>
<keyword evidence="4 11" id="KW-0436">Ligase</keyword>
<evidence type="ECO:0000256" key="8">
    <source>
        <dbReference type="ARBA" id="ARBA00066629"/>
    </source>
</evidence>
<evidence type="ECO:0000256" key="9">
    <source>
        <dbReference type="ARBA" id="ARBA00068695"/>
    </source>
</evidence>
<evidence type="ECO:0000313" key="14">
    <source>
        <dbReference type="EMBL" id="BAF59843.1"/>
    </source>
</evidence>
<dbReference type="PANTHER" id="PTHR43439:SF2">
    <property type="entry name" value="ENZYME, PUTATIVE (JCVI)-RELATED"/>
    <property type="match status" value="1"/>
</dbReference>
<dbReference type="PANTHER" id="PTHR43439">
    <property type="entry name" value="PHENYLACETATE-COENZYME A LIGASE"/>
    <property type="match status" value="1"/>
</dbReference>
<name>A5D1P1_PELTS</name>
<dbReference type="InterPro" id="IPR011880">
    <property type="entry name" value="PA_CoA_ligase"/>
</dbReference>
<evidence type="ECO:0000256" key="7">
    <source>
        <dbReference type="ARBA" id="ARBA00061566"/>
    </source>
</evidence>
<dbReference type="InterPro" id="IPR028154">
    <property type="entry name" value="AMP-dep_Lig_C"/>
</dbReference>
<dbReference type="GO" id="GO:0000166">
    <property type="term" value="F:nucleotide binding"/>
    <property type="evidence" value="ECO:0007669"/>
    <property type="project" value="UniProtKB-KW"/>
</dbReference>
<dbReference type="KEGG" id="pth:PTH_1662"/>
<protein>
    <recommendedName>
        <fullName evidence="9 11">Phenylacetate-coenzyme A ligase</fullName>
        <ecNumber evidence="8 11">6.2.1.30</ecNumber>
    </recommendedName>
    <alternativeName>
        <fullName evidence="10 11">Phenylacetyl-CoA ligase</fullName>
    </alternativeName>
</protein>
<comment type="subunit">
    <text evidence="1">Monomer.</text>
</comment>
<comment type="catalytic activity">
    <reaction evidence="11">
        <text>2-phenylacetate + ATP + CoA = phenylacetyl-CoA + AMP + diphosphate</text>
        <dbReference type="Rhea" id="RHEA:20956"/>
        <dbReference type="ChEBI" id="CHEBI:18401"/>
        <dbReference type="ChEBI" id="CHEBI:30616"/>
        <dbReference type="ChEBI" id="CHEBI:33019"/>
        <dbReference type="ChEBI" id="CHEBI:57287"/>
        <dbReference type="ChEBI" id="CHEBI:57390"/>
        <dbReference type="ChEBI" id="CHEBI:456215"/>
        <dbReference type="EC" id="6.2.1.30"/>
    </reaction>
</comment>
<evidence type="ECO:0000256" key="2">
    <source>
        <dbReference type="ARBA" id="ARBA00022450"/>
    </source>
</evidence>
<evidence type="ECO:0000259" key="13">
    <source>
        <dbReference type="Pfam" id="PF14535"/>
    </source>
</evidence>
<keyword evidence="15" id="KW-1185">Reference proteome</keyword>
<keyword evidence="5 11" id="KW-0547">Nucleotide-binding</keyword>
<comment type="pathway">
    <text evidence="6 11">Aromatic compound metabolism; phenylacetate degradation.</text>
</comment>
<dbReference type="InterPro" id="IPR042099">
    <property type="entry name" value="ANL_N_sf"/>
</dbReference>
<evidence type="ECO:0000256" key="11">
    <source>
        <dbReference type="PIRNR" id="PIRNR006444"/>
    </source>
</evidence>
<evidence type="ECO:0000256" key="5">
    <source>
        <dbReference type="ARBA" id="ARBA00022741"/>
    </source>
</evidence>
<dbReference type="GO" id="GO:0010124">
    <property type="term" value="P:phenylacetate catabolic process"/>
    <property type="evidence" value="ECO:0007669"/>
    <property type="project" value="UniProtKB-UniRule"/>
</dbReference>
<evidence type="ECO:0000256" key="4">
    <source>
        <dbReference type="ARBA" id="ARBA00022598"/>
    </source>
</evidence>
<dbReference type="eggNOG" id="COG1541">
    <property type="taxonomic scope" value="Bacteria"/>
</dbReference>
<dbReference type="Gene3D" id="3.30.300.30">
    <property type="match status" value="1"/>
</dbReference>
<evidence type="ECO:0000256" key="10">
    <source>
        <dbReference type="ARBA" id="ARBA00075111"/>
    </source>
</evidence>
<keyword evidence="2" id="KW-0596">Phosphopantetheine</keyword>
<dbReference type="Gene3D" id="3.40.50.12780">
    <property type="entry name" value="N-terminal domain of ligase-like"/>
    <property type="match status" value="1"/>
</dbReference>
<feature type="domain" description="AMP-dependent synthetase/ligase" evidence="12">
    <location>
        <begin position="80"/>
        <end position="284"/>
    </location>
</feature>
<comment type="function">
    <text evidence="11">Catalyzes the activation of phenylacetic acid (PA) to phenylacetyl-CoA (PA-CoA).</text>
</comment>
<dbReference type="HOGENOM" id="CLU_035301_1_1_9"/>
<dbReference type="UniPathway" id="UPA00930"/>
<dbReference type="PIRSF" id="PIRSF006444">
    <property type="entry name" value="PaaK"/>
    <property type="match status" value="1"/>
</dbReference>
<dbReference type="AlphaFoldDB" id="A5D1P1"/>
<dbReference type="Pfam" id="PF00501">
    <property type="entry name" value="AMP-binding"/>
    <property type="match status" value="1"/>
</dbReference>
<dbReference type="InterPro" id="IPR000873">
    <property type="entry name" value="AMP-dep_synth/lig_dom"/>
</dbReference>
<dbReference type="CDD" id="cd05913">
    <property type="entry name" value="PaaK"/>
    <property type="match status" value="1"/>
</dbReference>